<evidence type="ECO:0000256" key="7">
    <source>
        <dbReference type="ARBA" id="ARBA00023136"/>
    </source>
</evidence>
<evidence type="ECO:0000256" key="9">
    <source>
        <dbReference type="SAM" id="Phobius"/>
    </source>
</evidence>
<evidence type="ECO:0000256" key="2">
    <source>
        <dbReference type="ARBA" id="ARBA00022448"/>
    </source>
</evidence>
<sequence>MSDVAFAVVALLMFGWAVASRALARHDVTGPIIFTVVGFLLANPDWGVLAVDVETGTVHTIAEVTLALVLFSDAARVNLTELRRDVGLSVRLLAIGLPITLVVGGLAAAVVFDDFTWGLAGFVGAALAPTDAALSAQVISDRRVPGRLRTALNVESGLNDGIATPVVSFMLVAYASQADLGGHGEAAATGGSAGDLLLGTGIGLLWGLGGAAAVTVATRRSWVASGGRQIATLALALGAFSAALAIEGNGFIAAFVAGLAFGSVLDDPDEIEGIVELPELGGQLLALVVWFLFGSVLLPIAFHQVDEVTVVVYALLALTVFRMVPVAIALVGSGLSRKDVVFVGWFGPRGLASVVFALLALEELGDSSELVLEAVSVVTLTVLLSVVLHGVSAGPAARSYGRAGSTGDGATGDGATDTRATPRGFVHHAKRS</sequence>
<feature type="domain" description="Cation/H+ exchanger transmembrane" evidence="10">
    <location>
        <begin position="12"/>
        <end position="396"/>
    </location>
</feature>
<evidence type="ECO:0000313" key="12">
    <source>
        <dbReference type="Proteomes" id="UP000295198"/>
    </source>
</evidence>
<feature type="transmembrane region" description="Helical" evidence="9">
    <location>
        <begin position="92"/>
        <end position="111"/>
    </location>
</feature>
<accession>A0A4Q4ZBK7</accession>
<evidence type="ECO:0000259" key="10">
    <source>
        <dbReference type="Pfam" id="PF00999"/>
    </source>
</evidence>
<dbReference type="EMBL" id="SDKM01000020">
    <property type="protein sequence ID" value="RYP84965.1"/>
    <property type="molecule type" value="Genomic_DNA"/>
</dbReference>
<dbReference type="AlphaFoldDB" id="A0A4Q4ZBK7"/>
<organism evidence="11 12">
    <name type="scientific">Nocardioides guangzhouensis</name>
    <dbReference type="NCBI Taxonomy" id="2497878"/>
    <lineage>
        <taxon>Bacteria</taxon>
        <taxon>Bacillati</taxon>
        <taxon>Actinomycetota</taxon>
        <taxon>Actinomycetes</taxon>
        <taxon>Propionibacteriales</taxon>
        <taxon>Nocardioidaceae</taxon>
        <taxon>Nocardioides</taxon>
    </lineage>
</organism>
<evidence type="ECO:0000256" key="1">
    <source>
        <dbReference type="ARBA" id="ARBA00004651"/>
    </source>
</evidence>
<dbReference type="InterPro" id="IPR006153">
    <property type="entry name" value="Cation/H_exchanger_TM"/>
</dbReference>
<feature type="transmembrane region" description="Helical" evidence="9">
    <location>
        <begin position="230"/>
        <end position="260"/>
    </location>
</feature>
<comment type="caution">
    <text evidence="11">The sequence shown here is derived from an EMBL/GenBank/DDBJ whole genome shotgun (WGS) entry which is preliminary data.</text>
</comment>
<proteinExistence type="predicted"/>
<feature type="transmembrane region" description="Helical" evidence="9">
    <location>
        <begin position="280"/>
        <end position="298"/>
    </location>
</feature>
<reference evidence="11 12" key="1">
    <citation type="submission" date="2019-01" db="EMBL/GenBank/DDBJ databases">
        <title>Nocardioides guangzhouensis sp. nov., an actinobacterium isolated from soil.</title>
        <authorList>
            <person name="Fu Y."/>
            <person name="Cai Y."/>
            <person name="Lin Z."/>
            <person name="Chen P."/>
        </authorList>
    </citation>
    <scope>NUCLEOTIDE SEQUENCE [LARGE SCALE GENOMIC DNA]</scope>
    <source>
        <strain evidence="11 12">130</strain>
    </source>
</reference>
<dbReference type="GO" id="GO:0005886">
    <property type="term" value="C:plasma membrane"/>
    <property type="evidence" value="ECO:0007669"/>
    <property type="project" value="UniProtKB-SubCell"/>
</dbReference>
<dbReference type="PANTHER" id="PTHR32507">
    <property type="entry name" value="NA(+)/H(+) ANTIPORTER 1"/>
    <property type="match status" value="1"/>
</dbReference>
<feature type="transmembrane region" description="Helical" evidence="9">
    <location>
        <begin position="370"/>
        <end position="391"/>
    </location>
</feature>
<dbReference type="GO" id="GO:0015297">
    <property type="term" value="F:antiporter activity"/>
    <property type="evidence" value="ECO:0007669"/>
    <property type="project" value="UniProtKB-KW"/>
</dbReference>
<evidence type="ECO:0000256" key="4">
    <source>
        <dbReference type="ARBA" id="ARBA00022692"/>
    </source>
</evidence>
<keyword evidence="3" id="KW-0050">Antiport</keyword>
<comment type="subcellular location">
    <subcellularLocation>
        <location evidence="1">Cell membrane</location>
        <topology evidence="1">Multi-pass membrane protein</topology>
    </subcellularLocation>
</comment>
<dbReference type="OrthoDB" id="4174405at2"/>
<feature type="region of interest" description="Disordered" evidence="8">
    <location>
        <begin position="400"/>
        <end position="432"/>
    </location>
</feature>
<feature type="transmembrane region" description="Helical" evidence="9">
    <location>
        <begin position="310"/>
        <end position="330"/>
    </location>
</feature>
<dbReference type="RefSeq" id="WP_134718490.1">
    <property type="nucleotide sequence ID" value="NZ_SDKM01000020.1"/>
</dbReference>
<keyword evidence="12" id="KW-1185">Reference proteome</keyword>
<dbReference type="PANTHER" id="PTHR32507:SF8">
    <property type="entry name" value="CNH1P"/>
    <property type="match status" value="1"/>
</dbReference>
<keyword evidence="6" id="KW-0406">Ion transport</keyword>
<protein>
    <submittedName>
        <fullName evidence="11">Sodium:proton antiporter</fullName>
    </submittedName>
</protein>
<keyword evidence="5 9" id="KW-1133">Transmembrane helix</keyword>
<evidence type="ECO:0000256" key="3">
    <source>
        <dbReference type="ARBA" id="ARBA00022449"/>
    </source>
</evidence>
<dbReference type="Proteomes" id="UP000295198">
    <property type="component" value="Unassembled WGS sequence"/>
</dbReference>
<evidence type="ECO:0000256" key="8">
    <source>
        <dbReference type="SAM" id="MobiDB-lite"/>
    </source>
</evidence>
<evidence type="ECO:0000313" key="11">
    <source>
        <dbReference type="EMBL" id="RYP84965.1"/>
    </source>
</evidence>
<dbReference type="Pfam" id="PF00999">
    <property type="entry name" value="Na_H_Exchanger"/>
    <property type="match status" value="1"/>
</dbReference>
<keyword evidence="2" id="KW-0813">Transport</keyword>
<dbReference type="GO" id="GO:1902600">
    <property type="term" value="P:proton transmembrane transport"/>
    <property type="evidence" value="ECO:0007669"/>
    <property type="project" value="InterPro"/>
</dbReference>
<keyword evidence="7 9" id="KW-0472">Membrane</keyword>
<evidence type="ECO:0000256" key="6">
    <source>
        <dbReference type="ARBA" id="ARBA00023065"/>
    </source>
</evidence>
<evidence type="ECO:0000256" key="5">
    <source>
        <dbReference type="ARBA" id="ARBA00022989"/>
    </source>
</evidence>
<name>A0A4Q4ZBK7_9ACTN</name>
<keyword evidence="4 9" id="KW-0812">Transmembrane</keyword>
<feature type="transmembrane region" description="Helical" evidence="9">
    <location>
        <begin position="196"/>
        <end position="218"/>
    </location>
</feature>
<gene>
    <name evidence="11" type="ORF">EKO23_14490</name>
</gene>
<feature type="transmembrane region" description="Helical" evidence="9">
    <location>
        <begin position="48"/>
        <end position="71"/>
    </location>
</feature>